<reference evidence="1 2" key="1">
    <citation type="submission" date="2019-07" db="EMBL/GenBank/DDBJ databases">
        <title>Full genome sequence of Humibacter sp. WJ7-1.</title>
        <authorList>
            <person name="Im W.-T."/>
        </authorList>
    </citation>
    <scope>NUCLEOTIDE SEQUENCE [LARGE SCALE GENOMIC DNA]</scope>
    <source>
        <strain evidence="1 2">WJ7-1</strain>
    </source>
</reference>
<organism evidence="1 2">
    <name type="scientific">Humibacter ginsenosidimutans</name>
    <dbReference type="NCBI Taxonomy" id="2599293"/>
    <lineage>
        <taxon>Bacteria</taxon>
        <taxon>Bacillati</taxon>
        <taxon>Actinomycetota</taxon>
        <taxon>Actinomycetes</taxon>
        <taxon>Micrococcales</taxon>
        <taxon>Microbacteriaceae</taxon>
        <taxon>Humibacter</taxon>
    </lineage>
</organism>
<dbReference type="OrthoDB" id="4578721at2"/>
<dbReference type="Pfam" id="PF17236">
    <property type="entry name" value="SU10_MCP"/>
    <property type="match status" value="1"/>
</dbReference>
<dbReference type="Proteomes" id="UP000320216">
    <property type="component" value="Chromosome"/>
</dbReference>
<protein>
    <submittedName>
        <fullName evidence="1">Uncharacterized protein</fullName>
    </submittedName>
</protein>
<sequence length="394" mass="42088">MAGIVGQGTTFDLPNYVGELFAASPEDTPLLSAIGGLTGGKEANTPIIEWSGYDLRDPDENRQHVEGDAAPDGEERVRFNVDNVVEIHQETVDVSYTKQAAVGLRNGQNIDGVNAVTAEMPWQVLQSIKQVARDVEASFIRGQYAKPSDNTTPRKTRGILQAIATNVVNLGEAHNGLSAATTVITDTATTLANDDKVVFTDVGGSTGIKLNTVYYIVGKATNAVSVASSKGGSALTIGTATVSFYKLATTAPAKATYDELFQQVWDNGGIAESETATIMVGSSQKLNLSNAYSDGINNRVPDRNVGGVNFETIVTDFGKFNVALNRWMPADAFTILSLEHLNPVFLNIPGKGHFFQDELAKVGASDRQMLYGEIGLEYGNEKAHGVIRGLPTTR</sequence>
<keyword evidence="2" id="KW-1185">Reference proteome</keyword>
<dbReference type="RefSeq" id="WP_146321818.1">
    <property type="nucleotide sequence ID" value="NZ_CP042305.1"/>
</dbReference>
<dbReference type="EMBL" id="CP042305">
    <property type="protein sequence ID" value="QDZ15784.1"/>
    <property type="molecule type" value="Genomic_DNA"/>
</dbReference>
<gene>
    <name evidence="1" type="ORF">FPZ11_14340</name>
</gene>
<proteinExistence type="predicted"/>
<dbReference type="AlphaFoldDB" id="A0A5B8M714"/>
<dbReference type="KEGG" id="huw:FPZ11_14340"/>
<dbReference type="InterPro" id="IPR035198">
    <property type="entry name" value="SU10_MCP"/>
</dbReference>
<accession>A0A5B8M714</accession>
<evidence type="ECO:0000313" key="2">
    <source>
        <dbReference type="Proteomes" id="UP000320216"/>
    </source>
</evidence>
<name>A0A5B8M714_9MICO</name>
<evidence type="ECO:0000313" key="1">
    <source>
        <dbReference type="EMBL" id="QDZ15784.1"/>
    </source>
</evidence>